<dbReference type="GO" id="GO:0003677">
    <property type="term" value="F:DNA binding"/>
    <property type="evidence" value="ECO:0007669"/>
    <property type="project" value="UniProtKB-KW"/>
</dbReference>
<keyword evidence="7" id="KW-1185">Reference proteome</keyword>
<dbReference type="InterPro" id="IPR036390">
    <property type="entry name" value="WH_DNA-bd_sf"/>
</dbReference>
<dbReference type="Gene3D" id="1.10.10.10">
    <property type="entry name" value="Winged helix-like DNA-binding domain superfamily/Winged helix DNA-binding domain"/>
    <property type="match status" value="1"/>
</dbReference>
<dbReference type="InterPro" id="IPR005119">
    <property type="entry name" value="LysR_subst-bd"/>
</dbReference>
<dbReference type="PROSITE" id="PS50931">
    <property type="entry name" value="HTH_LYSR"/>
    <property type="match status" value="1"/>
</dbReference>
<proteinExistence type="inferred from homology"/>
<sequence>MNNEHLRSFISIVDKGSINKAAEAKYISPQALLKQINALERDTGLQLLIRTPKGIIPTSVGREFYKGAQQMLALSQQVLSHCKEIDGNDVAIRILQVPFSLSMHKVYSVFAERHPKIQQQFITSSNKTNIENVLSGVADISEWAHLPQASLHGLEFIPLVRQHRVCLLAKTHPYAAKNMIRLSELADQRVVVNNLSWMPELAAAMEQEVPGFKFIEISCEIESVFNVCFANGIYLIPHCYTSYFAPLVSVPLDVPFQWDFGLIWRKSPSAAVEKFIKVAKEVCQNE</sequence>
<name>A0A1M7SNC2_9FIRM</name>
<dbReference type="Pfam" id="PF00126">
    <property type="entry name" value="HTH_1"/>
    <property type="match status" value="1"/>
</dbReference>
<dbReference type="InterPro" id="IPR000847">
    <property type="entry name" value="LysR_HTH_N"/>
</dbReference>
<keyword evidence="2" id="KW-0805">Transcription regulation</keyword>
<evidence type="ECO:0000256" key="4">
    <source>
        <dbReference type="ARBA" id="ARBA00023163"/>
    </source>
</evidence>
<dbReference type="RefSeq" id="WP_072771649.1">
    <property type="nucleotide sequence ID" value="NZ_FRDN01000004.1"/>
</dbReference>
<keyword evidence="3 6" id="KW-0238">DNA-binding</keyword>
<dbReference type="PANTHER" id="PTHR30346">
    <property type="entry name" value="TRANSCRIPTIONAL DUAL REGULATOR HCAR-RELATED"/>
    <property type="match status" value="1"/>
</dbReference>
<organism evidence="6 7">
    <name type="scientific">Desulfitobacterium chlororespirans DSM 11544</name>
    <dbReference type="NCBI Taxonomy" id="1121395"/>
    <lineage>
        <taxon>Bacteria</taxon>
        <taxon>Bacillati</taxon>
        <taxon>Bacillota</taxon>
        <taxon>Clostridia</taxon>
        <taxon>Eubacteriales</taxon>
        <taxon>Desulfitobacteriaceae</taxon>
        <taxon>Desulfitobacterium</taxon>
    </lineage>
</organism>
<dbReference type="STRING" id="1121395.SAMN02745215_01115"/>
<evidence type="ECO:0000259" key="5">
    <source>
        <dbReference type="PROSITE" id="PS50931"/>
    </source>
</evidence>
<dbReference type="Gene3D" id="3.40.190.290">
    <property type="match status" value="1"/>
</dbReference>
<dbReference type="Proteomes" id="UP000184010">
    <property type="component" value="Unassembled WGS sequence"/>
</dbReference>
<dbReference type="PANTHER" id="PTHR30346:SF0">
    <property type="entry name" value="HCA OPERON TRANSCRIPTIONAL ACTIVATOR HCAR"/>
    <property type="match status" value="1"/>
</dbReference>
<dbReference type="InterPro" id="IPR036388">
    <property type="entry name" value="WH-like_DNA-bd_sf"/>
</dbReference>
<keyword evidence="4" id="KW-0804">Transcription</keyword>
<reference evidence="7" key="1">
    <citation type="submission" date="2016-12" db="EMBL/GenBank/DDBJ databases">
        <authorList>
            <person name="Varghese N."/>
            <person name="Submissions S."/>
        </authorList>
    </citation>
    <scope>NUCLEOTIDE SEQUENCE [LARGE SCALE GENOMIC DNA]</scope>
    <source>
        <strain evidence="7">DSM 11544</strain>
    </source>
</reference>
<evidence type="ECO:0000256" key="3">
    <source>
        <dbReference type="ARBA" id="ARBA00023125"/>
    </source>
</evidence>
<evidence type="ECO:0000313" key="7">
    <source>
        <dbReference type="Proteomes" id="UP000184010"/>
    </source>
</evidence>
<dbReference type="EMBL" id="FRDN01000004">
    <property type="protein sequence ID" value="SHN59950.1"/>
    <property type="molecule type" value="Genomic_DNA"/>
</dbReference>
<evidence type="ECO:0000256" key="2">
    <source>
        <dbReference type="ARBA" id="ARBA00023015"/>
    </source>
</evidence>
<dbReference type="SUPFAM" id="SSF53850">
    <property type="entry name" value="Periplasmic binding protein-like II"/>
    <property type="match status" value="1"/>
</dbReference>
<protein>
    <submittedName>
        <fullName evidence="6">DNA-binding transcriptional regulator, LysR family</fullName>
    </submittedName>
</protein>
<dbReference type="GO" id="GO:0032993">
    <property type="term" value="C:protein-DNA complex"/>
    <property type="evidence" value="ECO:0007669"/>
    <property type="project" value="TreeGrafter"/>
</dbReference>
<accession>A0A1M7SNC2</accession>
<dbReference type="AlphaFoldDB" id="A0A1M7SNC2"/>
<dbReference type="GO" id="GO:0003700">
    <property type="term" value="F:DNA-binding transcription factor activity"/>
    <property type="evidence" value="ECO:0007669"/>
    <property type="project" value="InterPro"/>
</dbReference>
<evidence type="ECO:0000256" key="1">
    <source>
        <dbReference type="ARBA" id="ARBA00009437"/>
    </source>
</evidence>
<evidence type="ECO:0000313" key="6">
    <source>
        <dbReference type="EMBL" id="SHN59950.1"/>
    </source>
</evidence>
<dbReference type="SUPFAM" id="SSF46785">
    <property type="entry name" value="Winged helix' DNA-binding domain"/>
    <property type="match status" value="1"/>
</dbReference>
<comment type="similarity">
    <text evidence="1">Belongs to the LysR transcriptional regulatory family.</text>
</comment>
<gene>
    <name evidence="6" type="ORF">SAMN02745215_01115</name>
</gene>
<dbReference type="Pfam" id="PF03466">
    <property type="entry name" value="LysR_substrate"/>
    <property type="match status" value="1"/>
</dbReference>
<feature type="domain" description="HTH lysR-type" evidence="5">
    <location>
        <begin position="1"/>
        <end position="58"/>
    </location>
</feature>